<keyword evidence="2" id="KW-1185">Reference proteome</keyword>
<name>A0A9P9JHT8_9HYPO</name>
<dbReference type="Gene3D" id="3.90.1300.10">
    <property type="entry name" value="Amidase signature (AS) domain"/>
    <property type="match status" value="1"/>
</dbReference>
<reference evidence="1" key="1">
    <citation type="journal article" date="2021" name="Nat. Commun.">
        <title>Genetic determinants of endophytism in the Arabidopsis root mycobiome.</title>
        <authorList>
            <person name="Mesny F."/>
            <person name="Miyauchi S."/>
            <person name="Thiergart T."/>
            <person name="Pickel B."/>
            <person name="Atanasova L."/>
            <person name="Karlsson M."/>
            <person name="Huettel B."/>
            <person name="Barry K.W."/>
            <person name="Haridas S."/>
            <person name="Chen C."/>
            <person name="Bauer D."/>
            <person name="Andreopoulos W."/>
            <person name="Pangilinan J."/>
            <person name="LaButti K."/>
            <person name="Riley R."/>
            <person name="Lipzen A."/>
            <person name="Clum A."/>
            <person name="Drula E."/>
            <person name="Henrissat B."/>
            <person name="Kohler A."/>
            <person name="Grigoriev I.V."/>
            <person name="Martin F.M."/>
            <person name="Hacquard S."/>
        </authorList>
    </citation>
    <scope>NUCLEOTIDE SEQUENCE</scope>
    <source>
        <strain evidence="1">MPI-CAGE-AT-0021</strain>
    </source>
</reference>
<dbReference type="InterPro" id="IPR036928">
    <property type="entry name" value="AS_sf"/>
</dbReference>
<dbReference type="Proteomes" id="UP000717696">
    <property type="component" value="Unassembled WGS sequence"/>
</dbReference>
<gene>
    <name evidence="1" type="ORF">B0J13DRAFT_517325</name>
</gene>
<dbReference type="SUPFAM" id="SSF75304">
    <property type="entry name" value="Amidase signature (AS) enzymes"/>
    <property type="match status" value="1"/>
</dbReference>
<dbReference type="AlphaFoldDB" id="A0A9P9JHT8"/>
<dbReference type="OrthoDB" id="5423360at2759"/>
<accession>A0A9P9JHT8</accession>
<dbReference type="EMBL" id="JAGMUU010000001">
    <property type="protein sequence ID" value="KAH7162037.1"/>
    <property type="molecule type" value="Genomic_DNA"/>
</dbReference>
<protein>
    <submittedName>
        <fullName evidence="1">Uncharacterized protein</fullName>
    </submittedName>
</protein>
<proteinExistence type="predicted"/>
<sequence>MSQANLISITSGEDYLFEITRTRYLDPFYPQLYASSPCPYDLGLATVISLTREKKSLVTEKWLPSAARRCPAIQFYSPKYFPRRIPYWHCMVSQLINVYKPDRHFTPLCLRSPCNRFLTFAIPTQIRTGRVSRSAGLRVFIGEDINIQGIASSEGTSVFHKTNSPTQLTGRNIKEEVDLEVVILGKTRSACFGDWKVPGGYTDFQTALNPRADGFQSPGGSGLGGACAVATYD</sequence>
<evidence type="ECO:0000313" key="2">
    <source>
        <dbReference type="Proteomes" id="UP000717696"/>
    </source>
</evidence>
<evidence type="ECO:0000313" key="1">
    <source>
        <dbReference type="EMBL" id="KAH7162037.1"/>
    </source>
</evidence>
<comment type="caution">
    <text evidence="1">The sequence shown here is derived from an EMBL/GenBank/DDBJ whole genome shotgun (WGS) entry which is preliminary data.</text>
</comment>
<organism evidence="1 2">
    <name type="scientific">Dactylonectria estremocensis</name>
    <dbReference type="NCBI Taxonomy" id="1079267"/>
    <lineage>
        <taxon>Eukaryota</taxon>
        <taxon>Fungi</taxon>
        <taxon>Dikarya</taxon>
        <taxon>Ascomycota</taxon>
        <taxon>Pezizomycotina</taxon>
        <taxon>Sordariomycetes</taxon>
        <taxon>Hypocreomycetidae</taxon>
        <taxon>Hypocreales</taxon>
        <taxon>Nectriaceae</taxon>
        <taxon>Dactylonectria</taxon>
    </lineage>
</organism>